<keyword evidence="1" id="KW-0175">Coiled coil</keyword>
<evidence type="ECO:0000313" key="2">
    <source>
        <dbReference type="EMBL" id="DAD67042.1"/>
    </source>
</evidence>
<reference evidence="2" key="1">
    <citation type="journal article" date="2021" name="Proc. Natl. Acad. Sci. U.S.A.">
        <title>A Catalog of Tens of Thousands of Viruses from Human Metagenomes Reveals Hidden Associations with Chronic Diseases.</title>
        <authorList>
            <person name="Tisza M.J."/>
            <person name="Buck C.B."/>
        </authorList>
    </citation>
    <scope>NUCLEOTIDE SEQUENCE</scope>
    <source>
        <strain evidence="2">CtBev14</strain>
    </source>
</reference>
<protein>
    <submittedName>
        <fullName evidence="2">Uncharacterized protein</fullName>
    </submittedName>
</protein>
<proteinExistence type="predicted"/>
<sequence>MTDLNRFLGTPITGIGKQYDVSEFANDSLRGDAVVDRFINMAGAKAVKPFDADGNHIGAGYEFDRVVDGNSSFATSAQACENIWLCVPNINIPEGVKNLGFDPEDGTKYKWKTVEEVNKIADEIDKVPDAHLLIQFLSDAYKQTEIFNLLHPKLQKAITDYRDKYPLRTIEDYADLSAYLNAPFKQLNLDVTPENDELKKILDELDKLGLEDLNIPLVQVSNEDLTTREVDGTGIFDFIGSSVMNQLEMMTNRNLISKGEVANVYSTLLVQGLQTSAQYALEKANILNQSYAMKIQAVQAAVAVLQAKAQMLMLPIQLRLQYAQLETQLKQLELLKVQTEIEKEKYPQIQAQTDLVLAQTDAQRIQNEHLKEQAYILQEQVKQSGIATQLQTLQLDQQALTNNKLVEDTKLTDAQTQLQLKQVMLADVQKVQAKAAIKLQAQQLEKEKEGLALVKAQTAAAYAQLAALKEQIKAAKAQYNDQIDGKPIGGVLGAQIAVNKAQAVGFERDGFIKFMNQAQSGWAAKKTADIATMAPSSYSALGIDRLMSWGAHKMFNMPIDTFAMPDGYADYITDDEMDAKVATKTSANNHR</sequence>
<dbReference type="EMBL" id="BK014667">
    <property type="protein sequence ID" value="DAD67042.1"/>
    <property type="molecule type" value="Genomic_DNA"/>
</dbReference>
<name>A0A8S5LAR0_9CAUD</name>
<feature type="coiled-coil region" evidence="1">
    <location>
        <begin position="458"/>
        <end position="485"/>
    </location>
</feature>
<evidence type="ECO:0000256" key="1">
    <source>
        <dbReference type="SAM" id="Coils"/>
    </source>
</evidence>
<organism evidence="2">
    <name type="scientific">Podoviridae sp. ctBev14</name>
    <dbReference type="NCBI Taxonomy" id="2823556"/>
    <lineage>
        <taxon>Viruses</taxon>
        <taxon>Duplodnaviria</taxon>
        <taxon>Heunggongvirae</taxon>
        <taxon>Uroviricota</taxon>
        <taxon>Caudoviricetes</taxon>
    </lineage>
</organism>
<accession>A0A8S5LAR0</accession>